<dbReference type="InterPro" id="IPR040684">
    <property type="entry name" value="HMUDK_hel"/>
</dbReference>
<sequence length="287" mass="33636">MALENPYANSLDGLEIEDPVQSFFDYCKKREAVRVKRESGESFPWSDDPILQKGRFLNVFREDDKVSKSIIEFAESAKDDLPLLIQALFFSRWCNRDSTIEQLKLGDLSNPEALKEKLIGLEQWENYTAYPVENSHWDEKPYSRIDAATYKFYEKKDELTQIVLNSNKNVITATKNINKQFMMSNDFPIFMALIDIAWFREDVIPITTEVPTGIGAEPYLDRLQKFLKLNSHQDVGLKMIELQKEYWPDAKRDFYPIDIEYQSCECRKYFSYVNGTKKFEGKNLFSI</sequence>
<feature type="domain" description="5-hmdU DNA kinase helical" evidence="1">
    <location>
        <begin position="20"/>
        <end position="271"/>
    </location>
</feature>
<evidence type="ECO:0000259" key="1">
    <source>
        <dbReference type="Pfam" id="PF18723"/>
    </source>
</evidence>
<dbReference type="EMBL" id="KC811123">
    <property type="protein sequence ID" value="AGQ19136.1"/>
    <property type="molecule type" value="Genomic_DNA"/>
</dbReference>
<organism evidence="2">
    <name type="scientific">Candidatus Actinomarina minuta</name>
    <dbReference type="NCBI Taxonomy" id="1389454"/>
    <lineage>
        <taxon>Bacteria</taxon>
        <taxon>Bacillati</taxon>
        <taxon>Actinomycetota</taxon>
        <taxon>Actinomycetes</taxon>
        <taxon>Candidatus Actinomarinidae</taxon>
        <taxon>Candidatus Actinomarinales</taxon>
        <taxon>Candidatus Actinomarineae</taxon>
        <taxon>Candidatus Actinomarinaceae</taxon>
        <taxon>Candidatus Actinomarina</taxon>
    </lineage>
</organism>
<dbReference type="Pfam" id="PF18723">
    <property type="entry name" value="HMUDK_hel"/>
    <property type="match status" value="1"/>
</dbReference>
<proteinExistence type="predicted"/>
<dbReference type="AlphaFoldDB" id="S5DJX4"/>
<accession>S5DJX4</accession>
<reference evidence="2" key="1">
    <citation type="journal article" date="2013" name="Sci. Rep.">
        <title>Metagenomics uncovers a new group of low GC and ultra-small marine Actinobacteria.</title>
        <authorList>
            <person name="Ghai R."/>
            <person name="Mizuno C.M."/>
            <person name="Picazo A."/>
            <person name="Camacho A."/>
            <person name="Rodriguez-Valera F."/>
        </authorList>
    </citation>
    <scope>NUCLEOTIDE SEQUENCE</scope>
</reference>
<protein>
    <submittedName>
        <fullName evidence="2">MedDCM-OCT-S31-C2-cds36</fullName>
    </submittedName>
</protein>
<name>S5DJX4_9ACTN</name>
<evidence type="ECO:0000313" key="2">
    <source>
        <dbReference type="EMBL" id="AGQ19136.1"/>
    </source>
</evidence>